<dbReference type="Pfam" id="PF07980">
    <property type="entry name" value="SusD_RagB"/>
    <property type="match status" value="1"/>
</dbReference>
<protein>
    <submittedName>
        <fullName evidence="8">RagB/SusD family nutrient uptake outer membrane protein</fullName>
    </submittedName>
</protein>
<dbReference type="PROSITE" id="PS51257">
    <property type="entry name" value="PROKAR_LIPOPROTEIN"/>
    <property type="match status" value="1"/>
</dbReference>
<evidence type="ECO:0000256" key="5">
    <source>
        <dbReference type="ARBA" id="ARBA00023237"/>
    </source>
</evidence>
<feature type="domain" description="RagB/SusD" evidence="6">
    <location>
        <begin position="380"/>
        <end position="541"/>
    </location>
</feature>
<comment type="caution">
    <text evidence="8">The sequence shown here is derived from an EMBL/GenBank/DDBJ whole genome shotgun (WGS) entry which is preliminary data.</text>
</comment>
<dbReference type="Pfam" id="PF14322">
    <property type="entry name" value="SusD-like_3"/>
    <property type="match status" value="1"/>
</dbReference>
<dbReference type="CDD" id="cd08977">
    <property type="entry name" value="SusD"/>
    <property type="match status" value="1"/>
</dbReference>
<evidence type="ECO:0000313" key="9">
    <source>
        <dbReference type="Proteomes" id="UP001589654"/>
    </source>
</evidence>
<dbReference type="EMBL" id="JBHMEW010000045">
    <property type="protein sequence ID" value="MFB9211254.1"/>
    <property type="molecule type" value="Genomic_DNA"/>
</dbReference>
<comment type="subcellular location">
    <subcellularLocation>
        <location evidence="1">Cell outer membrane</location>
    </subcellularLocation>
</comment>
<sequence length="541" mass="61303">MKISYINIALMLGLLCSSVSCIELKEESYDRIIADQFESTEEDLASLVGSAYVNWRDVMLQWDGLHRAQEVSADQLVIPARPNGWVDGGVYRRIHEHKWTTDDGIVVQNWNRSYSGITNCNRVIYQIESGIVPVSDELKATTLAELKVLRASYYYVLIDLYGNVPIVTEFDVPVGFLPEQSNRTEVYNFIISEITENIDLLSEENDQSTYGTFNKWAAYALLAKMYLNAEVYTGTPAWDKCLEACDAIINSGAGYALEGNQSDVFRTENEGSPEIIFAIPFDENYVTEWNAFDLHMQTLQPGNQATYNLQNTPWGGICAIPQFIDTFDPDDSRLKRNWIQGQQYKANGDPIYCSLGSLVGEPLAYINELPGIDYSEEIHGFRLGKFEIAQDAKVQLSNDWPLFRYADILMMKAESLLRTGNAEAAAALVTEVRSRNFTANPEKATVTGQELMEGSRYAYGLQNQQEETFEGGADIMYGRFLDELGWEFAQEGRRRQDLIRFGVFTEKSWLNHKPNGDYRALYPIPRLALNTNPNLQPNPDY</sequence>
<comment type="similarity">
    <text evidence="2">Belongs to the SusD family.</text>
</comment>
<reference evidence="8 9" key="1">
    <citation type="submission" date="2024-09" db="EMBL/GenBank/DDBJ databases">
        <authorList>
            <person name="Sun Q."/>
            <person name="Mori K."/>
        </authorList>
    </citation>
    <scope>NUCLEOTIDE SEQUENCE [LARGE SCALE GENOMIC DNA]</scope>
    <source>
        <strain evidence="8 9">CECT 7682</strain>
    </source>
</reference>
<keyword evidence="9" id="KW-1185">Reference proteome</keyword>
<dbReference type="Gene3D" id="1.25.40.390">
    <property type="match status" value="1"/>
</dbReference>
<keyword evidence="4" id="KW-0472">Membrane</keyword>
<dbReference type="InterPro" id="IPR033985">
    <property type="entry name" value="SusD-like_N"/>
</dbReference>
<evidence type="ECO:0000313" key="8">
    <source>
        <dbReference type="EMBL" id="MFB9211254.1"/>
    </source>
</evidence>
<evidence type="ECO:0000259" key="7">
    <source>
        <dbReference type="Pfam" id="PF14322"/>
    </source>
</evidence>
<keyword evidence="3" id="KW-0732">Signal</keyword>
<evidence type="ECO:0000256" key="2">
    <source>
        <dbReference type="ARBA" id="ARBA00006275"/>
    </source>
</evidence>
<dbReference type="Proteomes" id="UP001589654">
    <property type="component" value="Unassembled WGS sequence"/>
</dbReference>
<dbReference type="InterPro" id="IPR011990">
    <property type="entry name" value="TPR-like_helical_dom_sf"/>
</dbReference>
<evidence type="ECO:0000259" key="6">
    <source>
        <dbReference type="Pfam" id="PF07980"/>
    </source>
</evidence>
<name>A0ABV5J354_9BACT</name>
<organism evidence="8 9">
    <name type="scientific">Echinicola jeungdonensis</name>
    <dbReference type="NCBI Taxonomy" id="709343"/>
    <lineage>
        <taxon>Bacteria</taxon>
        <taxon>Pseudomonadati</taxon>
        <taxon>Bacteroidota</taxon>
        <taxon>Cytophagia</taxon>
        <taxon>Cytophagales</taxon>
        <taxon>Cyclobacteriaceae</taxon>
        <taxon>Echinicola</taxon>
    </lineage>
</organism>
<proteinExistence type="inferred from homology"/>
<dbReference type="InterPro" id="IPR012944">
    <property type="entry name" value="SusD_RagB_dom"/>
</dbReference>
<dbReference type="RefSeq" id="WP_290249276.1">
    <property type="nucleotide sequence ID" value="NZ_JAUFQT010000002.1"/>
</dbReference>
<keyword evidence="5" id="KW-0998">Cell outer membrane</keyword>
<dbReference type="SUPFAM" id="SSF48452">
    <property type="entry name" value="TPR-like"/>
    <property type="match status" value="1"/>
</dbReference>
<accession>A0ABV5J354</accession>
<evidence type="ECO:0000256" key="3">
    <source>
        <dbReference type="ARBA" id="ARBA00022729"/>
    </source>
</evidence>
<feature type="domain" description="SusD-like N-terminal" evidence="7">
    <location>
        <begin position="95"/>
        <end position="227"/>
    </location>
</feature>
<gene>
    <name evidence="8" type="ORF">ACFFUR_05505</name>
</gene>
<evidence type="ECO:0000256" key="1">
    <source>
        <dbReference type="ARBA" id="ARBA00004442"/>
    </source>
</evidence>
<evidence type="ECO:0000256" key="4">
    <source>
        <dbReference type="ARBA" id="ARBA00023136"/>
    </source>
</evidence>